<reference evidence="1 2" key="1">
    <citation type="submission" date="2018-01" db="EMBL/GenBank/DDBJ databases">
        <authorList>
            <person name="Paulsen S."/>
            <person name="Gram L.K."/>
        </authorList>
    </citation>
    <scope>NUCLEOTIDE SEQUENCE [LARGE SCALE GENOMIC DNA]</scope>
    <source>
        <strain evidence="1 2">S2676</strain>
    </source>
</reference>
<evidence type="ECO:0000313" key="2">
    <source>
        <dbReference type="Proteomes" id="UP000310249"/>
    </source>
</evidence>
<evidence type="ECO:0000313" key="1">
    <source>
        <dbReference type="EMBL" id="TMP25253.1"/>
    </source>
</evidence>
<name>A0A5S3WHB9_9GAMM</name>
<dbReference type="Proteomes" id="UP000310249">
    <property type="component" value="Unassembled WGS sequence"/>
</dbReference>
<proteinExistence type="predicted"/>
<accession>A0A5S3WHB9</accession>
<sequence>MTTELLEVWQSRVSLKPLLQGYFVGMTNTPEQTYSALKNRFKQLSHRVRDDGGVVVANVARSGWQLNH</sequence>
<dbReference type="EMBL" id="PNCI01000059">
    <property type="protein sequence ID" value="TMP25253.1"/>
    <property type="molecule type" value="Genomic_DNA"/>
</dbReference>
<dbReference type="AlphaFoldDB" id="A0A5S3WHB9"/>
<protein>
    <submittedName>
        <fullName evidence="1">Uncharacterized protein</fullName>
    </submittedName>
</protein>
<comment type="caution">
    <text evidence="1">The sequence shown here is derived from an EMBL/GenBank/DDBJ whole genome shotgun (WGS) entry which is preliminary data.</text>
</comment>
<dbReference type="OrthoDB" id="9988277at2"/>
<organism evidence="1 2">
    <name type="scientific">Pseudoalteromonas rubra</name>
    <dbReference type="NCBI Taxonomy" id="43658"/>
    <lineage>
        <taxon>Bacteria</taxon>
        <taxon>Pseudomonadati</taxon>
        <taxon>Pseudomonadota</taxon>
        <taxon>Gammaproteobacteria</taxon>
        <taxon>Alteromonadales</taxon>
        <taxon>Pseudoalteromonadaceae</taxon>
        <taxon>Pseudoalteromonas</taxon>
    </lineage>
</organism>
<gene>
    <name evidence="1" type="ORF">CWB99_20940</name>
</gene>
<reference evidence="2" key="2">
    <citation type="submission" date="2019-06" db="EMBL/GenBank/DDBJ databases">
        <title>Co-occurence of chitin degradation, pigmentation and bioactivity in marine Pseudoalteromonas.</title>
        <authorList>
            <person name="Sonnenschein E.C."/>
            <person name="Bech P.K."/>
        </authorList>
    </citation>
    <scope>NUCLEOTIDE SEQUENCE [LARGE SCALE GENOMIC DNA]</scope>
    <source>
        <strain evidence="2">S2676</strain>
    </source>
</reference>